<protein>
    <submittedName>
        <fullName evidence="3">RcpC/CpaB family pilus assembly protein</fullName>
    </submittedName>
</protein>
<feature type="domain" description="Flp pilus assembly protein RcpC/CpaB" evidence="2">
    <location>
        <begin position="34"/>
        <end position="122"/>
    </location>
</feature>
<name>A0AAU8ITD1_9ACTN</name>
<organism evidence="3">
    <name type="scientific">Streptomyces tabacisoli</name>
    <dbReference type="NCBI Taxonomy" id="3156398"/>
    <lineage>
        <taxon>Bacteria</taxon>
        <taxon>Bacillati</taxon>
        <taxon>Actinomycetota</taxon>
        <taxon>Actinomycetes</taxon>
        <taxon>Kitasatosporales</taxon>
        <taxon>Streptomycetaceae</taxon>
        <taxon>Streptomyces</taxon>
    </lineage>
</organism>
<evidence type="ECO:0000256" key="1">
    <source>
        <dbReference type="SAM" id="MobiDB-lite"/>
    </source>
</evidence>
<sequence length="126" mass="12256">MPSSGPGPGPGHGHERAQAPPGERAGAKRGPAPVSAPVRIADAGAVRLLRPGDRVDVVAARADGVPGVRVLASGARVVSVPRAARSGGPEDVADGGGALVVLSVERATAARLAGAGAASRLAVTVW</sequence>
<evidence type="ECO:0000259" key="2">
    <source>
        <dbReference type="Pfam" id="PF16976"/>
    </source>
</evidence>
<dbReference type="KEGG" id="stac:ABII15_16665"/>
<accession>A0AAU8ITD1</accession>
<dbReference type="InterPro" id="IPR031571">
    <property type="entry name" value="RcpC_dom"/>
</dbReference>
<reference evidence="3" key="1">
    <citation type="submission" date="2024-06" db="EMBL/GenBank/DDBJ databases">
        <title>Streptomyces sp. strain HUAS MG91 genome sequences.</title>
        <authorList>
            <person name="Mo P."/>
        </authorList>
    </citation>
    <scope>NUCLEOTIDE SEQUENCE</scope>
    <source>
        <strain evidence="3">HUAS MG91</strain>
    </source>
</reference>
<dbReference type="Pfam" id="PF16976">
    <property type="entry name" value="RcpC"/>
    <property type="match status" value="1"/>
</dbReference>
<gene>
    <name evidence="3" type="ORF">ABII15_16665</name>
</gene>
<feature type="region of interest" description="Disordered" evidence="1">
    <location>
        <begin position="1"/>
        <end position="35"/>
    </location>
</feature>
<evidence type="ECO:0000313" key="3">
    <source>
        <dbReference type="EMBL" id="XCJ71501.1"/>
    </source>
</evidence>
<dbReference type="EMBL" id="CP159534">
    <property type="protein sequence ID" value="XCJ71501.1"/>
    <property type="molecule type" value="Genomic_DNA"/>
</dbReference>
<dbReference type="RefSeq" id="WP_353943114.1">
    <property type="nucleotide sequence ID" value="NZ_CP159534.1"/>
</dbReference>
<dbReference type="AlphaFoldDB" id="A0AAU8ITD1"/>
<proteinExistence type="predicted"/>